<gene>
    <name evidence="1" type="ORF">EAX62_04330</name>
</gene>
<sequence length="176" mass="18880">MPWVVTITLLVCALAAIALTGGFGRNAAAFVGSEYDTDATISTRLWDVSVEGAEMSHEDGTVRVHIVATNKQLDSARDLTTNMLVVILPDDTAMWRSSCFPVDRSSFGPEVPTRAVCEFDYERNDVPAPAVAETMDVRVVVCDQTMTDALIHVPTPEAGEPVGWVGVTATAVVDQP</sequence>
<protein>
    <recommendedName>
        <fullName evidence="3">DUF4352 domain-containing protein</fullName>
    </recommendedName>
</protein>
<proteinExistence type="predicted"/>
<evidence type="ECO:0000313" key="1">
    <source>
        <dbReference type="EMBL" id="RMB61839.1"/>
    </source>
</evidence>
<accession>A0A3M0GL16</accession>
<keyword evidence="2" id="KW-1185">Reference proteome</keyword>
<name>A0A3M0GL16_9ACTN</name>
<dbReference type="EMBL" id="REFW01000001">
    <property type="protein sequence ID" value="RMB61839.1"/>
    <property type="molecule type" value="Genomic_DNA"/>
</dbReference>
<organism evidence="1 2">
    <name type="scientific">Tessaracoccus antarcticus</name>
    <dbReference type="NCBI Taxonomy" id="2479848"/>
    <lineage>
        <taxon>Bacteria</taxon>
        <taxon>Bacillati</taxon>
        <taxon>Actinomycetota</taxon>
        <taxon>Actinomycetes</taxon>
        <taxon>Propionibacteriales</taxon>
        <taxon>Propionibacteriaceae</taxon>
        <taxon>Tessaracoccus</taxon>
    </lineage>
</organism>
<evidence type="ECO:0000313" key="2">
    <source>
        <dbReference type="Proteomes" id="UP000275256"/>
    </source>
</evidence>
<evidence type="ECO:0008006" key="3">
    <source>
        <dbReference type="Google" id="ProtNLM"/>
    </source>
</evidence>
<comment type="caution">
    <text evidence="1">The sequence shown here is derived from an EMBL/GenBank/DDBJ whole genome shotgun (WGS) entry which is preliminary data.</text>
</comment>
<reference evidence="1 2" key="1">
    <citation type="submission" date="2018-10" db="EMBL/GenBank/DDBJ databases">
        <title>Tessaracoccus antarcticuss sp. nov., isolated from sediment.</title>
        <authorList>
            <person name="Zhou L.Y."/>
            <person name="Du Z.J."/>
        </authorList>
    </citation>
    <scope>NUCLEOTIDE SEQUENCE [LARGE SCALE GENOMIC DNA]</scope>
    <source>
        <strain evidence="1 2">JDX10</strain>
    </source>
</reference>
<dbReference type="Proteomes" id="UP000275256">
    <property type="component" value="Unassembled WGS sequence"/>
</dbReference>
<dbReference type="AlphaFoldDB" id="A0A3M0GL16"/>